<evidence type="ECO:0000313" key="3">
    <source>
        <dbReference type="EMBL" id="PDX59103.1"/>
    </source>
</evidence>
<protein>
    <submittedName>
        <fullName evidence="3">Acriflavin resistance protein</fullName>
    </submittedName>
</protein>
<feature type="coiled-coil region" evidence="1">
    <location>
        <begin position="399"/>
        <end position="430"/>
    </location>
</feature>
<dbReference type="PRINTS" id="PR00702">
    <property type="entry name" value="ACRIFLAVINRP"/>
</dbReference>
<dbReference type="SUPFAM" id="SSF82693">
    <property type="entry name" value="Multidrug efflux transporter AcrB pore domain, PN1, PN2, PC1 and PC2 subdomains"/>
    <property type="match status" value="2"/>
</dbReference>
<dbReference type="Gene3D" id="3.30.70.1430">
    <property type="entry name" value="Multidrug efflux transporter AcrB pore domain"/>
    <property type="match status" value="2"/>
</dbReference>
<dbReference type="GO" id="GO:0042910">
    <property type="term" value="F:xenobiotic transmembrane transporter activity"/>
    <property type="evidence" value="ECO:0007669"/>
    <property type="project" value="TreeGrafter"/>
</dbReference>
<sequence>MEKFSVKKPFTVLVAVVMILILGFVAVTKMDTNLLPNVNTPYLMVVTVYPGASPERVESEVSDVLQNSLTVPGVSKITATSAENYSLLLMEFTEDTDMNSALVKVSNKLDQAKSDLPSTCLTPSIIEYSLNMNAFMTVAVSREGADQYELSEFIQNTLVPEVQRKGGVSSVSSSGLVEKLVQVQLNQDKIDEINAKLLELIDTQLAAARSQLESAEAQITAGRREYEKQLKNFGNTVSNSVMSQMSTEVGAAVETVRAQAQALLESVNSLIAVVKEPEIQQALIEVRDGLQKVMDKFNETGMRDIDSLIDIVAELRTITDKLTTALQKLQERVNTETGSEGSTAEDLANEMQLQESLNVVYNTLESTIKAMDNVPQLMTEFSGALGSFSQQQLNAYMQFTEAREMLNEYEKQLEAAKAEYETAKTNALAQADVTKQLDIETLAQLIYAQNFSMPAGYVQDKDGESWLLKVGEEYDSVKDISGALLLHVEGYGDVRLSDVADVEVIDNSADSYTRLNGEKASILKIYKNATSSAGEVSDNCLTAFKELEKQYDGLHMVVLSNQGNYITIVINSILTSMVVGAALAIIVLAIFLKDIKPTLVVGISIPLSVLFAVVLMYFTGLDLNVMTLAGLSLGIGMLVDNSVVVIENVYRLRSRGVPAARAAVQGTKQVGMSVVASTLTSVCVFLPVVFSASIVRSLMMPMSLCIGYCLMASLIVALTVVPAASSTVLKKAEPKRLAWFEKVQEKYAHSLEWCLQHRALPLIAAVVLLVFSGWQVLNMGVELLPSITSNEAQITLSTADGLTKEESYAIAGQVAEAALNVENVEEVGITLDTSMAGLDISQLGLPTAITDILNSANAYGRYKINVMMSESLSSREVEKTRQAMEDAVSQIENCTAEVKLYGMTDDLTSQLATGLSVKVYGKDPETLTTVSEKVMEIVNDTEGFANADNGLGSGDATIILKVDRDKVRAYGLTVAQVYQQIAAKLTTTATAQTPVTVNGTTMDVQITNNLDPVTKENMMELTFETTEMSADGTVTNGTCTLNDIASWTTGTAPDAITSENQTEYVTVTADTLDGYNTMVQSRVLQKKLDEYAASGEMPESCSITLGGETESTDYMVNEMVQWMALALPFVYLVMVAQFQSLLSPFIVLFTVPLAFTGGLLGLLITGQQLTMISLMGFIVLMGTVVNNGIVFVDYANQLRIGGMERRAALVATGKTRMRPILMTTLTTVLAMLQLVFSGDMASQLMSGMAIVIICGLSYATLMTLYIVPVLYDILFKKPPLNVDVGSDDDLDDIPDDAAEFIAAQKSAGTAQPEA</sequence>
<feature type="transmembrane region" description="Helical" evidence="2">
    <location>
        <begin position="670"/>
        <end position="692"/>
    </location>
</feature>
<evidence type="ECO:0000313" key="4">
    <source>
        <dbReference type="Proteomes" id="UP000220752"/>
    </source>
</evidence>
<dbReference type="Gene3D" id="1.20.1640.10">
    <property type="entry name" value="Multidrug efflux transporter AcrB transmembrane domain"/>
    <property type="match status" value="3"/>
</dbReference>
<feature type="transmembrane region" description="Helical" evidence="2">
    <location>
        <begin position="12"/>
        <end position="30"/>
    </location>
</feature>
<name>A0A2A6ZCJ9_9FIRM</name>
<dbReference type="Gene3D" id="3.30.70.1320">
    <property type="entry name" value="Multidrug efflux transporter AcrB pore domain like"/>
    <property type="match status" value="2"/>
</dbReference>
<dbReference type="GO" id="GO:0005886">
    <property type="term" value="C:plasma membrane"/>
    <property type="evidence" value="ECO:0007669"/>
    <property type="project" value="TreeGrafter"/>
</dbReference>
<keyword evidence="2" id="KW-0812">Transmembrane</keyword>
<dbReference type="InterPro" id="IPR001036">
    <property type="entry name" value="Acrflvin-R"/>
</dbReference>
<dbReference type="SUPFAM" id="SSF82866">
    <property type="entry name" value="Multidrug efflux transporter AcrB transmembrane domain"/>
    <property type="match status" value="2"/>
</dbReference>
<feature type="transmembrane region" description="Helical" evidence="2">
    <location>
        <begin position="625"/>
        <end position="650"/>
    </location>
</feature>
<organism evidence="3 4">
    <name type="scientific">Faecalibacterium langellae</name>
    <dbReference type="NCBI Taxonomy" id="3435293"/>
    <lineage>
        <taxon>Bacteria</taxon>
        <taxon>Bacillati</taxon>
        <taxon>Bacillota</taxon>
        <taxon>Clostridia</taxon>
        <taxon>Eubacteriales</taxon>
        <taxon>Oscillospiraceae</taxon>
        <taxon>Faecalibacterium</taxon>
    </lineage>
</organism>
<keyword evidence="2" id="KW-1133">Transmembrane helix</keyword>
<feature type="transmembrane region" description="Helical" evidence="2">
    <location>
        <begin position="759"/>
        <end position="777"/>
    </location>
</feature>
<feature type="transmembrane region" description="Helical" evidence="2">
    <location>
        <begin position="1119"/>
        <end position="1138"/>
    </location>
</feature>
<dbReference type="Pfam" id="PF00873">
    <property type="entry name" value="ACR_tran"/>
    <property type="match status" value="2"/>
</dbReference>
<dbReference type="EMBL" id="NMTQ01000020">
    <property type="protein sequence ID" value="PDX59103.1"/>
    <property type="molecule type" value="Genomic_DNA"/>
</dbReference>
<dbReference type="PANTHER" id="PTHR32063:SF0">
    <property type="entry name" value="SWARMING MOTILITY PROTEIN SWRC"/>
    <property type="match status" value="1"/>
</dbReference>
<feature type="transmembrane region" description="Helical" evidence="2">
    <location>
        <begin position="1217"/>
        <end position="1236"/>
    </location>
</feature>
<feature type="transmembrane region" description="Helical" evidence="2">
    <location>
        <begin position="565"/>
        <end position="592"/>
    </location>
</feature>
<feature type="coiled-coil region" evidence="1">
    <location>
        <begin position="198"/>
        <end position="232"/>
    </location>
</feature>
<proteinExistence type="predicted"/>
<feature type="transmembrane region" description="Helical" evidence="2">
    <location>
        <begin position="1248"/>
        <end position="1271"/>
    </location>
</feature>
<keyword evidence="2" id="KW-0472">Membrane</keyword>
<dbReference type="Gene3D" id="3.30.2090.10">
    <property type="entry name" value="Multidrug efflux transporter AcrB TolC docking domain, DN and DC subdomains"/>
    <property type="match status" value="3"/>
</dbReference>
<feature type="transmembrane region" description="Helical" evidence="2">
    <location>
        <begin position="1145"/>
        <end position="1165"/>
    </location>
</feature>
<comment type="caution">
    <text evidence="3">The sequence shown here is derived from an EMBL/GenBank/DDBJ whole genome shotgun (WGS) entry which is preliminary data.</text>
</comment>
<reference evidence="3 4" key="1">
    <citation type="journal article" date="2017" name="Front. Microbiol.">
        <title>New Insights into the Diversity of the Genus Faecalibacterium.</title>
        <authorList>
            <person name="Benevides L."/>
            <person name="Burman S."/>
            <person name="Martin R."/>
            <person name="Robert V."/>
            <person name="Thomas M."/>
            <person name="Miquel S."/>
            <person name="Chain F."/>
            <person name="Sokol H."/>
            <person name="Bermudez-Humaran L.G."/>
            <person name="Morrison M."/>
            <person name="Langella P."/>
            <person name="Azevedo V.A."/>
            <person name="Chatel J.M."/>
            <person name="Soares S."/>
        </authorList>
    </citation>
    <scope>NUCLEOTIDE SEQUENCE [LARGE SCALE GENOMIC DNA]</scope>
    <source>
        <strain evidence="4">CNCM I-4540</strain>
    </source>
</reference>
<dbReference type="Gene3D" id="3.30.70.1440">
    <property type="entry name" value="Multidrug efflux transporter AcrB pore domain"/>
    <property type="match status" value="1"/>
</dbReference>
<feature type="transmembrane region" description="Helical" evidence="2">
    <location>
        <begin position="1171"/>
        <end position="1196"/>
    </location>
</feature>
<dbReference type="InterPro" id="IPR027463">
    <property type="entry name" value="AcrB_DN_DC_subdom"/>
</dbReference>
<keyword evidence="1" id="KW-0175">Coiled coil</keyword>
<evidence type="ECO:0000256" key="1">
    <source>
        <dbReference type="SAM" id="Coils"/>
    </source>
</evidence>
<feature type="transmembrane region" description="Helical" evidence="2">
    <location>
        <begin position="698"/>
        <end position="721"/>
    </location>
</feature>
<keyword evidence="4" id="KW-1185">Reference proteome</keyword>
<evidence type="ECO:0000256" key="2">
    <source>
        <dbReference type="SAM" id="Phobius"/>
    </source>
</evidence>
<gene>
    <name evidence="3" type="ORF">CGS46_03795</name>
</gene>
<dbReference type="Proteomes" id="UP000220752">
    <property type="component" value="Unassembled WGS sequence"/>
</dbReference>
<accession>A0A2A6ZCJ9</accession>
<feature type="transmembrane region" description="Helical" evidence="2">
    <location>
        <begin position="599"/>
        <end position="619"/>
    </location>
</feature>
<dbReference type="PANTHER" id="PTHR32063">
    <property type="match status" value="1"/>
</dbReference>